<feature type="domain" description="EGF-like" evidence="7">
    <location>
        <begin position="1480"/>
        <end position="1514"/>
    </location>
</feature>
<dbReference type="InterPro" id="IPR057085">
    <property type="entry name" value="Ig_Irg-7"/>
</dbReference>
<dbReference type="InterPro" id="IPR056861">
    <property type="entry name" value="HMCN1-like_VWA"/>
</dbReference>
<dbReference type="Pfam" id="PF00092">
    <property type="entry name" value="VWA"/>
    <property type="match status" value="1"/>
</dbReference>
<dbReference type="Pfam" id="PF24415">
    <property type="entry name" value="Ig_Irg-7"/>
    <property type="match status" value="3"/>
</dbReference>
<evidence type="ECO:0000259" key="8">
    <source>
        <dbReference type="PROSITE" id="PS50041"/>
    </source>
</evidence>
<dbReference type="InterPro" id="IPR016187">
    <property type="entry name" value="CTDL_fold"/>
</dbReference>
<evidence type="ECO:0000256" key="2">
    <source>
        <dbReference type="ARBA" id="ARBA00022525"/>
    </source>
</evidence>
<organism evidence="10 11">
    <name type="scientific">Pristionchus entomophagus</name>
    <dbReference type="NCBI Taxonomy" id="358040"/>
    <lineage>
        <taxon>Eukaryota</taxon>
        <taxon>Metazoa</taxon>
        <taxon>Ecdysozoa</taxon>
        <taxon>Nematoda</taxon>
        <taxon>Chromadorea</taxon>
        <taxon>Rhabditida</taxon>
        <taxon>Rhabditina</taxon>
        <taxon>Diplogasteromorpha</taxon>
        <taxon>Diplogasteroidea</taxon>
        <taxon>Neodiplogasteridae</taxon>
        <taxon>Pristionchus</taxon>
    </lineage>
</organism>
<dbReference type="InterPro" id="IPR002035">
    <property type="entry name" value="VWF_A"/>
</dbReference>
<feature type="domain" description="EGF-like" evidence="7">
    <location>
        <begin position="854"/>
        <end position="886"/>
    </location>
</feature>
<dbReference type="InterPro" id="IPR053295">
    <property type="entry name" value="Innate_immunity_reg"/>
</dbReference>
<dbReference type="InterPro" id="IPR036465">
    <property type="entry name" value="vWFA_dom_sf"/>
</dbReference>
<evidence type="ECO:0008006" key="12">
    <source>
        <dbReference type="Google" id="ProtNLM"/>
    </source>
</evidence>
<proteinExistence type="predicted"/>
<dbReference type="InterPro" id="IPR001304">
    <property type="entry name" value="C-type_lectin-like"/>
</dbReference>
<dbReference type="InterPro" id="IPR000742">
    <property type="entry name" value="EGF"/>
</dbReference>
<protein>
    <recommendedName>
        <fullName evidence="12">C-type lectin</fullName>
    </recommendedName>
</protein>
<feature type="region of interest" description="Disordered" evidence="5">
    <location>
        <begin position="1938"/>
        <end position="1962"/>
    </location>
</feature>
<feature type="non-terminal residue" evidence="10">
    <location>
        <position position="1"/>
    </location>
</feature>
<dbReference type="SUPFAM" id="SSF56436">
    <property type="entry name" value="C-type lectin-like"/>
    <property type="match status" value="1"/>
</dbReference>
<evidence type="ECO:0000256" key="6">
    <source>
        <dbReference type="SAM" id="SignalP"/>
    </source>
</evidence>
<dbReference type="SMART" id="SM00034">
    <property type="entry name" value="CLECT"/>
    <property type="match status" value="1"/>
</dbReference>
<dbReference type="Pfam" id="PF25106">
    <property type="entry name" value="VWA_4"/>
    <property type="match status" value="1"/>
</dbReference>
<dbReference type="PROSITE" id="PS50026">
    <property type="entry name" value="EGF_3"/>
    <property type="match status" value="2"/>
</dbReference>
<feature type="domain" description="VWFA" evidence="9">
    <location>
        <begin position="1975"/>
        <end position="2162"/>
    </location>
</feature>
<dbReference type="SMART" id="SM00181">
    <property type="entry name" value="EGF"/>
    <property type="match status" value="3"/>
</dbReference>
<evidence type="ECO:0000259" key="9">
    <source>
        <dbReference type="PROSITE" id="PS50234"/>
    </source>
</evidence>
<evidence type="ECO:0000313" key="11">
    <source>
        <dbReference type="Proteomes" id="UP001432027"/>
    </source>
</evidence>
<sequence length="2174" mass="240731">QVINHNMRTALGVAVLAALVCCTSGAFRGQFANLFNTWSPYQEVQYVKDFNHLSQLHAPEVHEEEHTRKKRNAVEAARYAAGNPITKACDRPGYTGQYCEFPICDVYNPNPMPEEYLRDDGYVIDLTDLGNCTRKHEIIVDETMYDIRIEVQSLDNVSPTLSIFDANGYLGNPDKTESEKDRSIIYFQYLQPGYYTVQPSSASLNSRCILTTTAQTIMTISGGFQTDERDRNDFPNKDATAHQFNSMLLHLNGARSPAELKTVSVIGPDNFMFRPRLLDKRYGCQFEYYFDSLFCFERGSYAMIVEGVDFYGLPFRRTAPFDCVYQPGQPTPAGPSTTPAPTNPTGCDHGGVLLTSGATSTCICQDHWTGYDCSQPLCINGGTLQEGKCFCTSGFEGVHCEQIKCEPNSNHGFGVDKPTLVFVVRVREEMNAVMLQVQQAIDEVVANMQFDPSYLSRFAVVYFNDHTNFFAKHFTSIEAFDADFIKATSALGNAGECTDGVLNAVTTSLTDLKLTQASTIYVITDALADDYSSGLEALLQLNSYWRATINFLYVEPTAESQCISDLSDPGFRSFDDVANRFGGMAWHVDDRNKVYDVLFGHMNSIIYKSQLMLTLDRDECGNGLGKVIQLEKNSNNLVFIAKGRDFTLEIIAPDGQTLQREVVVDQGLFTIQKTSDPIAGAYLIRTHTAAPTASCSVRAYQASYQSYTKDSPVEAFWAVSTDVDMDALLYQPLVGVDNHPVFHIENYGTSEDYDHAFAFLNMYAVRGGVEKEVYASNGLFRGGCTFQFYFPSFRCRPNENLHYEFNLRTDEGFYIQRGGVMTCFNSFPTPAPPGDCQNGGVMVNETCLCLPHYEGSHCQNAICSNGGTPFFGVCSCPSGFTGPYCGTTECSESGPSPNFGYHVDMAYLVEVTKQGVSQIQQLINTLPEIIRDVTSQHSDWIDRLVLIGYDSKGVVGMVDTPIANTKKFFDTLNQWGNSNPTDDGCQVQVWAAIKSLLNDRKDGNKQRVLPDRSVINIFEAGLPLNTIDTVSTSEELLERKTITNVFQYGPAGKWACDGTQDDFVYIEQAARRGDGKMYTLGNGDIGRAVRMIPTLFSSSIVYKYHSEDCTMGQNIFFPVDAYTQTVSAVIAGVDANVHLYRYDATEFSADGRIEILSDNHNLVVEFRNPCDSDWDSISQYCMYFNPSLNKDFVAAQTLCNLMNGYVADDLSTDKNNWLKRAANGQKAWLGLTYVGNVGAGTWYFIQDADSPALAVPDNVNFWDGGKTPDGSTGSCAYFQNGVWYAANCFEKHLVVCQKHMFNSDNEPSNLDDDDLSPGKYYLNVQTAIDGDWKGCDVEVRVQSDLNVEFGFVDGLRKDKPHPVANIDSDQNRLVSSLSIGKGKTQTSLLLHVQLRSDDASSLLLEAATYSFRLGCTYDFVSQPLTCEETNGEDFSVVMIGEDDTGNTFQRYSTSLCYKWYVCKNGGVYSNGQCLCPDYYTGETCQTPICQNAGVLNKRGDGCICQDHYGGPACQYVHCKTPSQPMFSNDDKALILIVEKSDNTADAIQNLADNFVAITNDCAKRHPGWFKYFLLMSFTVDGKVEDLTLYASADDLGAHLGQLAKEAKAVPGACQGQIWSAIDHLFNNQFAKYLSGAEVLLISAAAPLDADLTSIHATMENFNTQTSVMDFIHVDTPQCSVDDWAKGLGNFANFLTTTGGTLFQVIAPDAGKAIQAFLPTRYAPQRISYSDPLNCHYNEIFVQIDSGMDEVFISLSGEGSRITVEDPLQKVTEIQTLWDTDYQRLWRLGPDMADMPDMSYMPGIYKITADSNNRACFPMVYGNGGAQVFFGFIQNYNYGDTPTPNPVFGAVNFPVFYLFDTKNGGSSNTETLYMAHMDRQSIGGDYEVPYDSDIDARDGCSYNYMANQFTCLKENDVITMSASGVDQNNQPFTRQSTSYCKKDASAPPSTTKPPVTTPTQTVPTTTALTPATLNFDILFIIDETEEPDFIKNTAELFIEKTMSIYTPTQRFARIGLITMPQKPNKSMPVAFLSSVDSIEALEEDLTSLEDFNVEGKEEYLKQALSFANDANKYKSEQHGYRNGISNHLIVILTAKNKFDDIDGAISEVQKINTDQSYGVIAVGYGTQGDWSQLNDLTGANCVSIAADAASLIDKTTAFIQDKIWNAAFNGGRYCA</sequence>
<dbReference type="PROSITE" id="PS01186">
    <property type="entry name" value="EGF_2"/>
    <property type="match status" value="2"/>
</dbReference>
<dbReference type="CDD" id="cd00037">
    <property type="entry name" value="CLECT"/>
    <property type="match status" value="1"/>
</dbReference>
<feature type="domain" description="C-type lectin" evidence="8">
    <location>
        <begin position="1177"/>
        <end position="1297"/>
    </location>
</feature>
<dbReference type="Gene3D" id="3.40.50.410">
    <property type="entry name" value="von Willebrand factor, type A domain"/>
    <property type="match status" value="1"/>
</dbReference>
<evidence type="ECO:0000256" key="4">
    <source>
        <dbReference type="PROSITE-ProRule" id="PRU00076"/>
    </source>
</evidence>
<accession>A0AAV5TYM4</accession>
<feature type="chain" id="PRO_5043809046" description="C-type lectin" evidence="6">
    <location>
        <begin position="26"/>
        <end position="2174"/>
    </location>
</feature>
<dbReference type="Gene3D" id="3.10.100.10">
    <property type="entry name" value="Mannose-Binding Protein A, subunit A"/>
    <property type="match status" value="1"/>
</dbReference>
<keyword evidence="3 6" id="KW-0732">Signal</keyword>
<comment type="caution">
    <text evidence="10">The sequence shown here is derived from an EMBL/GenBank/DDBJ whole genome shotgun (WGS) entry which is preliminary data.</text>
</comment>
<dbReference type="InterPro" id="IPR016186">
    <property type="entry name" value="C-type_lectin-like/link_sf"/>
</dbReference>
<feature type="disulfide bond" evidence="4">
    <location>
        <begin position="1504"/>
        <end position="1513"/>
    </location>
</feature>
<feature type="signal peptide" evidence="6">
    <location>
        <begin position="1"/>
        <end position="25"/>
    </location>
</feature>
<dbReference type="PROSITE" id="PS50234">
    <property type="entry name" value="VWFA"/>
    <property type="match status" value="1"/>
</dbReference>
<dbReference type="SMART" id="SM00604">
    <property type="entry name" value="MD"/>
    <property type="match status" value="2"/>
</dbReference>
<dbReference type="PROSITE" id="PS50041">
    <property type="entry name" value="C_TYPE_LECTIN_2"/>
    <property type="match status" value="1"/>
</dbReference>
<dbReference type="PANTHER" id="PTHR47324">
    <property type="entry name" value="PROTEIN IRG-7-RELATED"/>
    <property type="match status" value="1"/>
</dbReference>
<name>A0AAV5TYM4_9BILA</name>
<reference evidence="10" key="1">
    <citation type="submission" date="2023-10" db="EMBL/GenBank/DDBJ databases">
        <title>Genome assembly of Pristionchus species.</title>
        <authorList>
            <person name="Yoshida K."/>
            <person name="Sommer R.J."/>
        </authorList>
    </citation>
    <scope>NUCLEOTIDE SEQUENCE</scope>
    <source>
        <strain evidence="10">RS0144</strain>
    </source>
</reference>
<keyword evidence="4" id="KW-1015">Disulfide bond</keyword>
<dbReference type="InterPro" id="IPR057086">
    <property type="entry name" value="GBD_Irg-7_N"/>
</dbReference>
<feature type="compositionally biased region" description="Low complexity" evidence="5">
    <location>
        <begin position="1944"/>
        <end position="1962"/>
    </location>
</feature>
<dbReference type="Pfam" id="PF23623">
    <property type="entry name" value="GBD_IRG7_N"/>
    <property type="match status" value="1"/>
</dbReference>
<dbReference type="EMBL" id="BTSX01000005">
    <property type="protein sequence ID" value="GMS99292.1"/>
    <property type="molecule type" value="Genomic_DNA"/>
</dbReference>
<evidence type="ECO:0000313" key="10">
    <source>
        <dbReference type="EMBL" id="GMS99292.1"/>
    </source>
</evidence>
<evidence type="ECO:0000256" key="3">
    <source>
        <dbReference type="ARBA" id="ARBA00022729"/>
    </source>
</evidence>
<feature type="disulfide bond" evidence="4">
    <location>
        <begin position="876"/>
        <end position="885"/>
    </location>
</feature>
<dbReference type="Pfam" id="PF00059">
    <property type="entry name" value="Lectin_C"/>
    <property type="match status" value="1"/>
</dbReference>
<dbReference type="SUPFAM" id="SSF53300">
    <property type="entry name" value="vWA-like"/>
    <property type="match status" value="1"/>
</dbReference>
<dbReference type="PANTHER" id="PTHR47324:SF1">
    <property type="entry name" value="EGF-LIKE DOMAIN-CONTAINING PROTEIN-RELATED"/>
    <property type="match status" value="1"/>
</dbReference>
<keyword evidence="4" id="KW-0245">EGF-like domain</keyword>
<dbReference type="Proteomes" id="UP001432027">
    <property type="component" value="Unassembled WGS sequence"/>
</dbReference>
<keyword evidence="11" id="KW-1185">Reference proteome</keyword>
<keyword evidence="2" id="KW-0964">Secreted</keyword>
<dbReference type="InterPro" id="IPR006582">
    <property type="entry name" value="MD_domain"/>
</dbReference>
<gene>
    <name evidence="10" type="ORF">PENTCL1PPCAC_21467</name>
</gene>
<dbReference type="PROSITE" id="PS00022">
    <property type="entry name" value="EGF_1"/>
    <property type="match status" value="3"/>
</dbReference>
<dbReference type="Gene3D" id="2.10.25.10">
    <property type="entry name" value="Laminin"/>
    <property type="match status" value="3"/>
</dbReference>
<evidence type="ECO:0000256" key="5">
    <source>
        <dbReference type="SAM" id="MobiDB-lite"/>
    </source>
</evidence>
<evidence type="ECO:0000259" key="7">
    <source>
        <dbReference type="PROSITE" id="PS50026"/>
    </source>
</evidence>
<comment type="subcellular location">
    <subcellularLocation>
        <location evidence="1">Secreted</location>
    </subcellularLocation>
</comment>
<evidence type="ECO:0000256" key="1">
    <source>
        <dbReference type="ARBA" id="ARBA00004613"/>
    </source>
</evidence>
<comment type="caution">
    <text evidence="4">Lacks conserved residue(s) required for the propagation of feature annotation.</text>
</comment>